<evidence type="ECO:0000313" key="2">
    <source>
        <dbReference type="Proteomes" id="UP000694308"/>
    </source>
</evidence>
<sequence length="155" mass="17579">MNKNIILIGSPDSHKAIIGKTLSKRLGLKFIDMDQHVINKDSKFSPVEISTAESIEKLVKGKSLVISAETDFIKNNLSIKELRENGVIIFIDKSVENIVEDEKLTNDSRLSKDEGGKLREHFSEEYKFCRKCCDLHLTNNNNVDEIVYYISSICS</sequence>
<dbReference type="InterPro" id="IPR031322">
    <property type="entry name" value="Shikimate/glucono_kinase"/>
</dbReference>
<dbReference type="RefSeq" id="WP_218319963.1">
    <property type="nucleotide sequence ID" value="NZ_JAEEGC010000035.1"/>
</dbReference>
<reference evidence="1" key="1">
    <citation type="submission" date="2020-12" db="EMBL/GenBank/DDBJ databases">
        <title>Clostridium thailandense sp. nov., a novel acetogenic bacterium isolated from peat land soil in Thailand.</title>
        <authorList>
            <person name="Chaikitkaew S."/>
            <person name="Birkeland N.K."/>
        </authorList>
    </citation>
    <scope>NUCLEOTIDE SEQUENCE</scope>
    <source>
        <strain evidence="1">PL3</strain>
    </source>
</reference>
<accession>A0A949WQL8</accession>
<gene>
    <name evidence="1" type="ORF">I6U48_08395</name>
</gene>
<dbReference type="EMBL" id="JAEEGC010000035">
    <property type="protein sequence ID" value="MBV7272931.1"/>
    <property type="molecule type" value="Genomic_DNA"/>
</dbReference>
<dbReference type="Proteomes" id="UP000694308">
    <property type="component" value="Unassembled WGS sequence"/>
</dbReference>
<keyword evidence="2" id="KW-1185">Reference proteome</keyword>
<comment type="caution">
    <text evidence="1">The sequence shown here is derived from an EMBL/GenBank/DDBJ whole genome shotgun (WGS) entry which is preliminary data.</text>
</comment>
<evidence type="ECO:0008006" key="3">
    <source>
        <dbReference type="Google" id="ProtNLM"/>
    </source>
</evidence>
<protein>
    <recommendedName>
        <fullName evidence="3">Shikimate kinase</fullName>
    </recommendedName>
</protein>
<proteinExistence type="predicted"/>
<dbReference type="Pfam" id="PF01202">
    <property type="entry name" value="SKI"/>
    <property type="match status" value="1"/>
</dbReference>
<evidence type="ECO:0000313" key="1">
    <source>
        <dbReference type="EMBL" id="MBV7272931.1"/>
    </source>
</evidence>
<dbReference type="AlphaFoldDB" id="A0A949WQL8"/>
<name>A0A949WQL8_9CLOT</name>
<organism evidence="1 2">
    <name type="scientific">Clostridium thailandense</name>
    <dbReference type="NCBI Taxonomy" id="2794346"/>
    <lineage>
        <taxon>Bacteria</taxon>
        <taxon>Bacillati</taxon>
        <taxon>Bacillota</taxon>
        <taxon>Clostridia</taxon>
        <taxon>Eubacteriales</taxon>
        <taxon>Clostridiaceae</taxon>
        <taxon>Clostridium</taxon>
    </lineage>
</organism>